<dbReference type="EMBL" id="JAPXFL010000004">
    <property type="protein sequence ID" value="KAK9508125.1"/>
    <property type="molecule type" value="Genomic_DNA"/>
</dbReference>
<keyword evidence="2" id="KW-1185">Reference proteome</keyword>
<comment type="caution">
    <text evidence="1">The sequence shown here is derived from an EMBL/GenBank/DDBJ whole genome shotgun (WGS) entry which is preliminary data.</text>
</comment>
<proteinExistence type="predicted"/>
<protein>
    <submittedName>
        <fullName evidence="1">Uncharacterized protein</fullName>
    </submittedName>
</protein>
<dbReference type="AlphaFoldDB" id="A0AAW1DI43"/>
<name>A0AAW1DI43_9HEMI</name>
<dbReference type="Proteomes" id="UP001461498">
    <property type="component" value="Unassembled WGS sequence"/>
</dbReference>
<evidence type="ECO:0000313" key="1">
    <source>
        <dbReference type="EMBL" id="KAK9508125.1"/>
    </source>
</evidence>
<reference evidence="1 2" key="1">
    <citation type="submission" date="2022-12" db="EMBL/GenBank/DDBJ databases">
        <title>Chromosome-level genome assembly of true bugs.</title>
        <authorList>
            <person name="Ma L."/>
            <person name="Li H."/>
        </authorList>
    </citation>
    <scope>NUCLEOTIDE SEQUENCE [LARGE SCALE GENOMIC DNA]</scope>
    <source>
        <strain evidence="1">Lab_2022b</strain>
    </source>
</reference>
<sequence>MYTRKSCVGHIRLFFFHLNPFIFNTIRSTTKVLQHQKCSSLNFQSMYVEDFLIM</sequence>
<gene>
    <name evidence="1" type="ORF">O3M35_007855</name>
</gene>
<accession>A0AAW1DI43</accession>
<evidence type="ECO:0000313" key="2">
    <source>
        <dbReference type="Proteomes" id="UP001461498"/>
    </source>
</evidence>
<organism evidence="1 2">
    <name type="scientific">Rhynocoris fuscipes</name>
    <dbReference type="NCBI Taxonomy" id="488301"/>
    <lineage>
        <taxon>Eukaryota</taxon>
        <taxon>Metazoa</taxon>
        <taxon>Ecdysozoa</taxon>
        <taxon>Arthropoda</taxon>
        <taxon>Hexapoda</taxon>
        <taxon>Insecta</taxon>
        <taxon>Pterygota</taxon>
        <taxon>Neoptera</taxon>
        <taxon>Paraneoptera</taxon>
        <taxon>Hemiptera</taxon>
        <taxon>Heteroptera</taxon>
        <taxon>Panheteroptera</taxon>
        <taxon>Cimicomorpha</taxon>
        <taxon>Reduviidae</taxon>
        <taxon>Harpactorinae</taxon>
        <taxon>Harpactorini</taxon>
        <taxon>Rhynocoris</taxon>
    </lineage>
</organism>